<evidence type="ECO:0000313" key="5">
    <source>
        <dbReference type="EMBL" id="PWK53535.1"/>
    </source>
</evidence>
<dbReference type="Pfam" id="PF08220">
    <property type="entry name" value="HTH_DeoR"/>
    <property type="match status" value="1"/>
</dbReference>
<dbReference type="InterPro" id="IPR018356">
    <property type="entry name" value="Tscrpt_reg_HTH_DeoR_CS"/>
</dbReference>
<dbReference type="InterPro" id="IPR037171">
    <property type="entry name" value="NagB/RpiA_transferase-like"/>
</dbReference>
<evidence type="ECO:0000256" key="2">
    <source>
        <dbReference type="ARBA" id="ARBA00023125"/>
    </source>
</evidence>
<dbReference type="OrthoDB" id="7688673at2"/>
<dbReference type="Gene3D" id="1.10.10.10">
    <property type="entry name" value="Winged helix-like DNA-binding domain superfamily/Winged helix DNA-binding domain"/>
    <property type="match status" value="1"/>
</dbReference>
<dbReference type="Pfam" id="PF00455">
    <property type="entry name" value="DeoRC"/>
    <property type="match status" value="1"/>
</dbReference>
<dbReference type="AlphaFoldDB" id="A0A316FZG2"/>
<gene>
    <name evidence="5" type="ORF">C8D95_11360</name>
</gene>
<dbReference type="InterPro" id="IPR036388">
    <property type="entry name" value="WH-like_DNA-bd_sf"/>
</dbReference>
<dbReference type="InterPro" id="IPR036390">
    <property type="entry name" value="WH_DNA-bd_sf"/>
</dbReference>
<evidence type="ECO:0000256" key="1">
    <source>
        <dbReference type="ARBA" id="ARBA00023015"/>
    </source>
</evidence>
<keyword evidence="6" id="KW-1185">Reference proteome</keyword>
<proteinExistence type="predicted"/>
<organism evidence="5 6">
    <name type="scientific">Silicimonas algicola</name>
    <dbReference type="NCBI Taxonomy" id="1826607"/>
    <lineage>
        <taxon>Bacteria</taxon>
        <taxon>Pseudomonadati</taxon>
        <taxon>Pseudomonadota</taxon>
        <taxon>Alphaproteobacteria</taxon>
        <taxon>Rhodobacterales</taxon>
        <taxon>Paracoccaceae</taxon>
    </lineage>
</organism>
<evidence type="ECO:0000259" key="4">
    <source>
        <dbReference type="PROSITE" id="PS51000"/>
    </source>
</evidence>
<protein>
    <submittedName>
        <fullName evidence="5">DeoR family transcriptional regulator</fullName>
    </submittedName>
</protein>
<dbReference type="EMBL" id="QGGV01000013">
    <property type="protein sequence ID" value="PWK53535.1"/>
    <property type="molecule type" value="Genomic_DNA"/>
</dbReference>
<keyword evidence="2" id="KW-0238">DNA-binding</keyword>
<dbReference type="Gene3D" id="3.40.50.1360">
    <property type="match status" value="1"/>
</dbReference>
<dbReference type="InterPro" id="IPR050313">
    <property type="entry name" value="Carb_Metab_HTH_regulators"/>
</dbReference>
<dbReference type="GO" id="GO:0003700">
    <property type="term" value="F:DNA-binding transcription factor activity"/>
    <property type="evidence" value="ECO:0007669"/>
    <property type="project" value="InterPro"/>
</dbReference>
<dbReference type="InterPro" id="IPR001034">
    <property type="entry name" value="DeoR_HTH"/>
</dbReference>
<name>A0A316FZG2_9RHOB</name>
<dbReference type="Proteomes" id="UP000245390">
    <property type="component" value="Unassembled WGS sequence"/>
</dbReference>
<dbReference type="SUPFAM" id="SSF100950">
    <property type="entry name" value="NagB/RpiA/CoA transferase-like"/>
    <property type="match status" value="1"/>
</dbReference>
<dbReference type="PROSITE" id="PS51000">
    <property type="entry name" value="HTH_DEOR_2"/>
    <property type="match status" value="1"/>
</dbReference>
<keyword evidence="1" id="KW-0805">Transcription regulation</keyword>
<dbReference type="SMART" id="SM00420">
    <property type="entry name" value="HTH_DEOR"/>
    <property type="match status" value="1"/>
</dbReference>
<dbReference type="SMART" id="SM01134">
    <property type="entry name" value="DeoRC"/>
    <property type="match status" value="1"/>
</dbReference>
<sequence length="261" mass="27608">MDRLSKRHGRILEILGREGTVTIAELAGRLDVSAETVRRDVRPLADRGTVVRMHGAVGLVGSAGEAPFQRRMTENAGAKQRIARTSAALVRNGDSLALDTGTTTSFLARALTRHERLEIVTNSTDIARTLGGRNGNRVHLLGGRFSADSGAVLGFETVEAMLSFRVDHAVISAGAISPEGVMDYDPDEAAFARAVLASGRRRIVVCDSGKFGRRALVQVCPLSGIDALVTEVAPTRTLAAALAENGVSVTWSQASLGHLST</sequence>
<dbReference type="PANTHER" id="PTHR30363:SF44">
    <property type="entry name" value="AGA OPERON TRANSCRIPTIONAL REPRESSOR-RELATED"/>
    <property type="match status" value="1"/>
</dbReference>
<dbReference type="PROSITE" id="PS00894">
    <property type="entry name" value="HTH_DEOR_1"/>
    <property type="match status" value="1"/>
</dbReference>
<dbReference type="KEGG" id="salo:EF888_15345"/>
<dbReference type="GO" id="GO:0003677">
    <property type="term" value="F:DNA binding"/>
    <property type="evidence" value="ECO:0007669"/>
    <property type="project" value="UniProtKB-KW"/>
</dbReference>
<dbReference type="RefSeq" id="WP_109761062.1">
    <property type="nucleotide sequence ID" value="NZ_QGGV01000013.1"/>
</dbReference>
<dbReference type="PANTHER" id="PTHR30363">
    <property type="entry name" value="HTH-TYPE TRANSCRIPTIONAL REGULATOR SRLR-RELATED"/>
    <property type="match status" value="1"/>
</dbReference>
<feature type="domain" description="HTH deoR-type" evidence="4">
    <location>
        <begin position="4"/>
        <end position="59"/>
    </location>
</feature>
<dbReference type="SUPFAM" id="SSF46785">
    <property type="entry name" value="Winged helix' DNA-binding domain"/>
    <property type="match status" value="1"/>
</dbReference>
<accession>A0A316FZG2</accession>
<reference evidence="5 6" key="1">
    <citation type="submission" date="2018-05" db="EMBL/GenBank/DDBJ databases">
        <title>Genomic Encyclopedia of Type Strains, Phase IV (KMG-IV): sequencing the most valuable type-strain genomes for metagenomic binning, comparative biology and taxonomic classification.</title>
        <authorList>
            <person name="Goeker M."/>
        </authorList>
    </citation>
    <scope>NUCLEOTIDE SEQUENCE [LARGE SCALE GENOMIC DNA]</scope>
    <source>
        <strain evidence="5 6">DSM 103371</strain>
    </source>
</reference>
<evidence type="ECO:0000256" key="3">
    <source>
        <dbReference type="ARBA" id="ARBA00023163"/>
    </source>
</evidence>
<dbReference type="InterPro" id="IPR014036">
    <property type="entry name" value="DeoR-like_C"/>
</dbReference>
<dbReference type="PRINTS" id="PR00037">
    <property type="entry name" value="HTHLACR"/>
</dbReference>
<keyword evidence="3" id="KW-0804">Transcription</keyword>
<comment type="caution">
    <text evidence="5">The sequence shown here is derived from an EMBL/GenBank/DDBJ whole genome shotgun (WGS) entry which is preliminary data.</text>
</comment>
<evidence type="ECO:0000313" key="6">
    <source>
        <dbReference type="Proteomes" id="UP000245390"/>
    </source>
</evidence>